<dbReference type="InterPro" id="IPR013087">
    <property type="entry name" value="Znf_C2H2_type"/>
</dbReference>
<proteinExistence type="predicted"/>
<keyword evidence="5" id="KW-1185">Reference proteome</keyword>
<organism evidence="4 5">
    <name type="scientific">Neonectria magnoliae</name>
    <dbReference type="NCBI Taxonomy" id="2732573"/>
    <lineage>
        <taxon>Eukaryota</taxon>
        <taxon>Fungi</taxon>
        <taxon>Dikarya</taxon>
        <taxon>Ascomycota</taxon>
        <taxon>Pezizomycotina</taxon>
        <taxon>Sordariomycetes</taxon>
        <taxon>Hypocreomycetidae</taxon>
        <taxon>Hypocreales</taxon>
        <taxon>Nectriaceae</taxon>
        <taxon>Neonectria</taxon>
    </lineage>
</organism>
<keyword evidence="1" id="KW-0479">Metal-binding</keyword>
<keyword evidence="1" id="KW-0863">Zinc-finger</keyword>
<evidence type="ECO:0000259" key="3">
    <source>
        <dbReference type="PROSITE" id="PS50157"/>
    </source>
</evidence>
<reference evidence="4 5" key="1">
    <citation type="journal article" date="2025" name="Microbiol. Resour. Announc.">
        <title>Draft genome sequences for Neonectria magnoliae and Neonectria punicea, canker pathogens of Liriodendron tulipifera and Acer saccharum in West Virginia.</title>
        <authorList>
            <person name="Petronek H.M."/>
            <person name="Kasson M.T."/>
            <person name="Metheny A.M."/>
            <person name="Stauder C.M."/>
            <person name="Lovett B."/>
            <person name="Lynch S.C."/>
            <person name="Garnas J.R."/>
            <person name="Kasson L.R."/>
            <person name="Stajich J.E."/>
        </authorList>
    </citation>
    <scope>NUCLEOTIDE SEQUENCE [LARGE SCALE GENOMIC DNA]</scope>
    <source>
        <strain evidence="4 5">NRRL 64651</strain>
    </source>
</reference>
<keyword evidence="1" id="KW-0862">Zinc</keyword>
<accession>A0ABR1H6S9</accession>
<feature type="domain" description="C2H2-type" evidence="3">
    <location>
        <begin position="56"/>
        <end position="83"/>
    </location>
</feature>
<dbReference type="EMBL" id="JAZAVK010000201">
    <property type="protein sequence ID" value="KAK7416744.1"/>
    <property type="molecule type" value="Genomic_DNA"/>
</dbReference>
<name>A0ABR1H6S9_9HYPO</name>
<dbReference type="PROSITE" id="PS50157">
    <property type="entry name" value="ZINC_FINGER_C2H2_2"/>
    <property type="match status" value="1"/>
</dbReference>
<dbReference type="Proteomes" id="UP001498421">
    <property type="component" value="Unassembled WGS sequence"/>
</dbReference>
<comment type="caution">
    <text evidence="4">The sequence shown here is derived from an EMBL/GenBank/DDBJ whole genome shotgun (WGS) entry which is preliminary data.</text>
</comment>
<dbReference type="PANTHER" id="PTHR38167:SF1">
    <property type="entry name" value="C2H2-TYPE DOMAIN-CONTAINING PROTEIN"/>
    <property type="match status" value="1"/>
</dbReference>
<gene>
    <name evidence="4" type="ORF">QQZ08_011885</name>
</gene>
<feature type="region of interest" description="Disordered" evidence="2">
    <location>
        <begin position="69"/>
        <end position="106"/>
    </location>
</feature>
<evidence type="ECO:0000313" key="5">
    <source>
        <dbReference type="Proteomes" id="UP001498421"/>
    </source>
</evidence>
<evidence type="ECO:0000313" key="4">
    <source>
        <dbReference type="EMBL" id="KAK7416744.1"/>
    </source>
</evidence>
<protein>
    <recommendedName>
        <fullName evidence="3">C2H2-type domain-containing protein</fullName>
    </recommendedName>
</protein>
<evidence type="ECO:0000256" key="2">
    <source>
        <dbReference type="SAM" id="MobiDB-lite"/>
    </source>
</evidence>
<feature type="compositionally biased region" description="Basic and acidic residues" evidence="2">
    <location>
        <begin position="82"/>
        <end position="93"/>
    </location>
</feature>
<dbReference type="PANTHER" id="PTHR38167">
    <property type="entry name" value="C2H2-TYPE DOMAIN-CONTAINING PROTEIN"/>
    <property type="match status" value="1"/>
</dbReference>
<evidence type="ECO:0000256" key="1">
    <source>
        <dbReference type="PROSITE-ProRule" id="PRU00042"/>
    </source>
</evidence>
<sequence>MAPSLDQIVNAPEQQVRTILLALCNDDGVRQRAVTHYDTLQPGTSGEKRKAAYSLFICLQCGEPFEKEDNVQGDCRYHPGHRGNDRGEGKDAAGSDSSDGDDSEDY</sequence>